<protein>
    <submittedName>
        <fullName evidence="2">Type II toxin-antitoxin system RelE/ParE family toxin</fullName>
    </submittedName>
</protein>
<dbReference type="EMBL" id="RWKW01000166">
    <property type="protein sequence ID" value="RST79194.1"/>
    <property type="molecule type" value="Genomic_DNA"/>
</dbReference>
<sequence>MRIEWHPDAVLDLTRLGTAEQRRIKAALDDLLAASDARQRLVPYSGHLKGHWKLRVGDHRLVCRVEDRDGQRVLVIYVAHRSRAYDSRSVRTILSRTED</sequence>
<dbReference type="Pfam" id="PF05016">
    <property type="entry name" value="ParE_toxin"/>
    <property type="match status" value="1"/>
</dbReference>
<keyword evidence="3" id="KW-1185">Reference proteome</keyword>
<keyword evidence="1" id="KW-1277">Toxin-antitoxin system</keyword>
<organism evidence="2 3">
    <name type="scientific">Aquibium carbonis</name>
    <dbReference type="NCBI Taxonomy" id="2495581"/>
    <lineage>
        <taxon>Bacteria</taxon>
        <taxon>Pseudomonadati</taxon>
        <taxon>Pseudomonadota</taxon>
        <taxon>Alphaproteobacteria</taxon>
        <taxon>Hyphomicrobiales</taxon>
        <taxon>Phyllobacteriaceae</taxon>
        <taxon>Aquibium</taxon>
    </lineage>
</organism>
<dbReference type="InterPro" id="IPR035093">
    <property type="entry name" value="RelE/ParE_toxin_dom_sf"/>
</dbReference>
<dbReference type="OrthoDB" id="5570653at2"/>
<dbReference type="Gene3D" id="3.30.2310.20">
    <property type="entry name" value="RelE-like"/>
    <property type="match status" value="1"/>
</dbReference>
<dbReference type="Proteomes" id="UP000278398">
    <property type="component" value="Unassembled WGS sequence"/>
</dbReference>
<evidence type="ECO:0000256" key="1">
    <source>
        <dbReference type="ARBA" id="ARBA00022649"/>
    </source>
</evidence>
<gene>
    <name evidence="2" type="ORF">EJC49_25220</name>
</gene>
<proteinExistence type="predicted"/>
<accession>A0A3R9XX30</accession>
<reference evidence="2 3" key="1">
    <citation type="submission" date="2018-12" db="EMBL/GenBank/DDBJ databases">
        <title>Mesorhizobium carbonis sp. nov., isolated from coal mine water.</title>
        <authorList>
            <person name="Xin W."/>
            <person name="Xu Z."/>
            <person name="Xiang F."/>
            <person name="Zhang J."/>
            <person name="Xi L."/>
            <person name="Liu J."/>
        </authorList>
    </citation>
    <scope>NUCLEOTIDE SEQUENCE [LARGE SCALE GENOMIC DNA]</scope>
    <source>
        <strain evidence="2 3">B2.3</strain>
    </source>
</reference>
<dbReference type="InterPro" id="IPR007712">
    <property type="entry name" value="RelE/ParE_toxin"/>
</dbReference>
<evidence type="ECO:0000313" key="2">
    <source>
        <dbReference type="EMBL" id="RST79194.1"/>
    </source>
</evidence>
<dbReference type="AlphaFoldDB" id="A0A3R9XX30"/>
<name>A0A3R9XX30_9HYPH</name>
<dbReference type="NCBIfam" id="TIGR02385">
    <property type="entry name" value="RelE_StbE"/>
    <property type="match status" value="1"/>
</dbReference>
<comment type="caution">
    <text evidence="2">The sequence shown here is derived from an EMBL/GenBank/DDBJ whole genome shotgun (WGS) entry which is preliminary data.</text>
</comment>
<dbReference type="SUPFAM" id="SSF143011">
    <property type="entry name" value="RelE-like"/>
    <property type="match status" value="1"/>
</dbReference>
<evidence type="ECO:0000313" key="3">
    <source>
        <dbReference type="Proteomes" id="UP000278398"/>
    </source>
</evidence>